<feature type="region of interest" description="Disordered" evidence="1">
    <location>
        <begin position="55"/>
        <end position="79"/>
    </location>
</feature>
<sequence length="108" mass="11767">MIYEVKVVVVVAYSGMNLSILFSTSSSSSASPQFATVLLLERNDTPLPQEANNLSCLQQHRPPPSRSGQRPGLPLTDHPPCRQHSSLFLSQRLAGCVHAFTTTLSAYI</sequence>
<dbReference type="Proteomes" id="UP001161757">
    <property type="component" value="Unassembled WGS sequence"/>
</dbReference>
<accession>A0AAN6IUB7</accession>
<proteinExistence type="predicted"/>
<dbReference type="EMBL" id="JAJGCB010000009">
    <property type="protein sequence ID" value="KAJ8990917.1"/>
    <property type="molecule type" value="Genomic_DNA"/>
</dbReference>
<evidence type="ECO:0000313" key="3">
    <source>
        <dbReference type="Proteomes" id="UP001161757"/>
    </source>
</evidence>
<evidence type="ECO:0000256" key="1">
    <source>
        <dbReference type="SAM" id="MobiDB-lite"/>
    </source>
</evidence>
<name>A0AAN6IUB7_EXODE</name>
<dbReference type="AlphaFoldDB" id="A0AAN6IUB7"/>
<gene>
    <name evidence="2" type="ORF">HRR80_004978</name>
</gene>
<organism evidence="2 3">
    <name type="scientific">Exophiala dermatitidis</name>
    <name type="common">Black yeast-like fungus</name>
    <name type="synonym">Wangiella dermatitidis</name>
    <dbReference type="NCBI Taxonomy" id="5970"/>
    <lineage>
        <taxon>Eukaryota</taxon>
        <taxon>Fungi</taxon>
        <taxon>Dikarya</taxon>
        <taxon>Ascomycota</taxon>
        <taxon>Pezizomycotina</taxon>
        <taxon>Eurotiomycetes</taxon>
        <taxon>Chaetothyriomycetidae</taxon>
        <taxon>Chaetothyriales</taxon>
        <taxon>Herpotrichiellaceae</taxon>
        <taxon>Exophiala</taxon>
    </lineage>
</organism>
<evidence type="ECO:0000313" key="2">
    <source>
        <dbReference type="EMBL" id="KAJ8990917.1"/>
    </source>
</evidence>
<protein>
    <submittedName>
        <fullName evidence="2">Uncharacterized protein</fullName>
    </submittedName>
</protein>
<comment type="caution">
    <text evidence="2">The sequence shown here is derived from an EMBL/GenBank/DDBJ whole genome shotgun (WGS) entry which is preliminary data.</text>
</comment>
<reference evidence="2" key="1">
    <citation type="submission" date="2023-01" db="EMBL/GenBank/DDBJ databases">
        <title>Exophiala dermititidis isolated from Cystic Fibrosis Patient.</title>
        <authorList>
            <person name="Kurbessoian T."/>
            <person name="Crocker A."/>
            <person name="Murante D."/>
            <person name="Hogan D.A."/>
            <person name="Stajich J.E."/>
        </authorList>
    </citation>
    <scope>NUCLEOTIDE SEQUENCE</scope>
    <source>
        <strain evidence="2">Ex8</strain>
    </source>
</reference>